<proteinExistence type="predicted"/>
<dbReference type="AlphaFoldDB" id="A0A9P1HA47"/>
<accession>A0A9P1HA47</accession>
<keyword evidence="3" id="KW-1185">Reference proteome</keyword>
<dbReference type="EMBL" id="CALLCH030000017">
    <property type="protein sequence ID" value="CAI4218303.1"/>
    <property type="molecule type" value="Genomic_DNA"/>
</dbReference>
<organism evidence="2 3">
    <name type="scientific">Parascedosporium putredinis</name>
    <dbReference type="NCBI Taxonomy" id="1442378"/>
    <lineage>
        <taxon>Eukaryota</taxon>
        <taxon>Fungi</taxon>
        <taxon>Dikarya</taxon>
        <taxon>Ascomycota</taxon>
        <taxon>Pezizomycotina</taxon>
        <taxon>Sordariomycetes</taxon>
        <taxon>Hypocreomycetidae</taxon>
        <taxon>Microascales</taxon>
        <taxon>Microascaceae</taxon>
        <taxon>Parascedosporium</taxon>
    </lineage>
</organism>
<comment type="caution">
    <text evidence="2">The sequence shown here is derived from an EMBL/GenBank/DDBJ whole genome shotgun (WGS) entry which is preliminary data.</text>
</comment>
<sequence length="215" mass="24089">MLPNVPAESPASRRLADLEDRARAEPKHQLVRVQGTIVLSRCELAPKVRAEMEAIVAPTEILFVTWRERLNKVDVNLKRGAGGILRVEMAQGSPTGIPLIRNRVEFRIQRKDAKTVIEPATEEMVGNTMVWHLPGNAAVPKGEALCVEVVSNGQILAQIDGKEKEKEIVVEIVEKAEPEIIRLRRQSKTLGRRRLEAFKGRRHSQQLQHVAVTRG</sequence>
<protein>
    <submittedName>
        <fullName evidence="2">Uncharacterized protein</fullName>
    </submittedName>
</protein>
<evidence type="ECO:0000313" key="2">
    <source>
        <dbReference type="EMBL" id="CAI4218303.1"/>
    </source>
</evidence>
<feature type="region of interest" description="Disordered" evidence="1">
    <location>
        <begin position="1"/>
        <end position="20"/>
    </location>
</feature>
<dbReference type="OrthoDB" id="26740at2759"/>
<dbReference type="Proteomes" id="UP000838763">
    <property type="component" value="Unassembled WGS sequence"/>
</dbReference>
<evidence type="ECO:0000313" key="3">
    <source>
        <dbReference type="Proteomes" id="UP000838763"/>
    </source>
</evidence>
<evidence type="ECO:0000256" key="1">
    <source>
        <dbReference type="SAM" id="MobiDB-lite"/>
    </source>
</evidence>
<reference evidence="2" key="1">
    <citation type="submission" date="2022-11" db="EMBL/GenBank/DDBJ databases">
        <authorList>
            <person name="Scott C."/>
            <person name="Bruce N."/>
        </authorList>
    </citation>
    <scope>NUCLEOTIDE SEQUENCE</scope>
</reference>
<gene>
    <name evidence="2" type="ORF">PPNO1_LOCUS7893</name>
</gene>
<name>A0A9P1HA47_9PEZI</name>